<keyword evidence="4" id="KW-1185">Reference proteome</keyword>
<dbReference type="RefSeq" id="WP_307682605.1">
    <property type="nucleotide sequence ID" value="NZ_JAUSQX010000001.1"/>
</dbReference>
<evidence type="ECO:0000256" key="1">
    <source>
        <dbReference type="SAM" id="MobiDB-lite"/>
    </source>
</evidence>
<keyword evidence="2" id="KW-0732">Signal</keyword>
<accession>A0ABT9NG67</accession>
<feature type="region of interest" description="Disordered" evidence="1">
    <location>
        <begin position="19"/>
        <end position="55"/>
    </location>
</feature>
<feature type="chain" id="PRO_5045175698" evidence="2">
    <location>
        <begin position="25"/>
        <end position="441"/>
    </location>
</feature>
<gene>
    <name evidence="3" type="ORF">J2S70_000959</name>
</gene>
<feature type="signal peptide" evidence="2">
    <location>
        <begin position="1"/>
        <end position="24"/>
    </location>
</feature>
<dbReference type="PROSITE" id="PS51257">
    <property type="entry name" value="PROKAR_LIPOPROTEIN"/>
    <property type="match status" value="1"/>
</dbReference>
<feature type="compositionally biased region" description="Acidic residues" evidence="1">
    <location>
        <begin position="330"/>
        <end position="344"/>
    </location>
</feature>
<dbReference type="EMBL" id="JAUSQX010000001">
    <property type="protein sequence ID" value="MDP9806377.1"/>
    <property type="molecule type" value="Genomic_DNA"/>
</dbReference>
<feature type="compositionally biased region" description="Basic and acidic residues" evidence="1">
    <location>
        <begin position="312"/>
        <end position="329"/>
    </location>
</feature>
<proteinExistence type="predicted"/>
<organism evidence="3 4">
    <name type="scientific">Trueperella bonasi</name>
    <dbReference type="NCBI Taxonomy" id="312286"/>
    <lineage>
        <taxon>Bacteria</taxon>
        <taxon>Bacillati</taxon>
        <taxon>Actinomycetota</taxon>
        <taxon>Actinomycetes</taxon>
        <taxon>Actinomycetales</taxon>
        <taxon>Actinomycetaceae</taxon>
        <taxon>Trueperella</taxon>
    </lineage>
</organism>
<evidence type="ECO:0000256" key="2">
    <source>
        <dbReference type="SAM" id="SignalP"/>
    </source>
</evidence>
<dbReference type="Proteomes" id="UP001243212">
    <property type="component" value="Unassembled WGS sequence"/>
</dbReference>
<name>A0ABT9NG67_9ACTO</name>
<protein>
    <submittedName>
        <fullName evidence="3">Uncharacterized protein</fullName>
    </submittedName>
</protein>
<feature type="compositionally biased region" description="Pro residues" evidence="1">
    <location>
        <begin position="27"/>
        <end position="37"/>
    </location>
</feature>
<feature type="region of interest" description="Disordered" evidence="1">
    <location>
        <begin position="312"/>
        <end position="365"/>
    </location>
</feature>
<comment type="caution">
    <text evidence="3">The sequence shown here is derived from an EMBL/GenBank/DDBJ whole genome shotgun (WGS) entry which is preliminary data.</text>
</comment>
<sequence length="441" mass="47072">MKKLPIVAGMVVLLAGCSSSVTQPASPSAPPEPPPSSAAPEPEPEPEPDPVRNPYEAGAERDWAIELDDEPSAVVYDRQAGTAVVAFETSRGTLLEAFSVTNSGRTLPIWNYEVADGGIVGAMDAASGLIYVQVGDGNNSDDLVILNARTGNEELVWSRAHVLDADIPMLVGAYDSGGGIVKLSRESVLAAIVDESGEAIEDERLFMLDRSTDEVEIDTDLVYTYLGSKDGPANLAYPELSVVYGHKCWSVTDGIVCMRLTQDSVVQYDRRGNLVAETDVDEYAAMFLYDVVGLNDDVTSDELAKALAQNVDERGEAAETGEAETREESANAEESAEDAEAAEEGETHGEAGEGDDATDGSQFPGYRIPAILHDGEWITELPSDATFLPRGAPFAHVEGSLIDVVTGTELVDNPVLVGEGNSANMFFEWDGRALHYLRPLG</sequence>
<evidence type="ECO:0000313" key="3">
    <source>
        <dbReference type="EMBL" id="MDP9806377.1"/>
    </source>
</evidence>
<evidence type="ECO:0000313" key="4">
    <source>
        <dbReference type="Proteomes" id="UP001243212"/>
    </source>
</evidence>
<reference evidence="3 4" key="1">
    <citation type="submission" date="2023-07" db="EMBL/GenBank/DDBJ databases">
        <title>Sequencing the genomes of 1000 actinobacteria strains.</title>
        <authorList>
            <person name="Klenk H.-P."/>
        </authorList>
    </citation>
    <scope>NUCLEOTIDE SEQUENCE [LARGE SCALE GENOMIC DNA]</scope>
    <source>
        <strain evidence="3 4">DSM 17163</strain>
    </source>
</reference>